<reference evidence="1" key="1">
    <citation type="submission" date="2021-01" db="EMBL/GenBank/DDBJ databases">
        <title>Whole genome shotgun sequence of Acrocarpospora phusangensis NBRC 108782.</title>
        <authorList>
            <person name="Komaki H."/>
            <person name="Tamura T."/>
        </authorList>
    </citation>
    <scope>NUCLEOTIDE SEQUENCE</scope>
    <source>
        <strain evidence="1">NBRC 108782</strain>
    </source>
</reference>
<dbReference type="EMBL" id="BOOA01000041">
    <property type="protein sequence ID" value="GIH26526.1"/>
    <property type="molecule type" value="Genomic_DNA"/>
</dbReference>
<evidence type="ECO:0000313" key="1">
    <source>
        <dbReference type="EMBL" id="GIH26526.1"/>
    </source>
</evidence>
<name>A0A919QEM5_9ACTN</name>
<gene>
    <name evidence="1" type="ORF">Aph01nite_48360</name>
</gene>
<dbReference type="AlphaFoldDB" id="A0A919QEM5"/>
<sequence>MNDQVSVEVLPVRVDAAGVWRYRRLTARLGGESPDQAARRSAGVPAGDAFTVVHSTSWRYRPQGQIILTYVVCPDPWPLLPATELESLRLATGAAPETPAPEHIHLDNVVAHALRHLAYLLENDRVVAAALAGHPEVTRALDPLSRELAEQLAGVH</sequence>
<organism evidence="1 2">
    <name type="scientific">Acrocarpospora phusangensis</name>
    <dbReference type="NCBI Taxonomy" id="1070424"/>
    <lineage>
        <taxon>Bacteria</taxon>
        <taxon>Bacillati</taxon>
        <taxon>Actinomycetota</taxon>
        <taxon>Actinomycetes</taxon>
        <taxon>Streptosporangiales</taxon>
        <taxon>Streptosporangiaceae</taxon>
        <taxon>Acrocarpospora</taxon>
    </lineage>
</organism>
<keyword evidence="2" id="KW-1185">Reference proteome</keyword>
<accession>A0A919QEM5</accession>
<protein>
    <submittedName>
        <fullName evidence="1">Uncharacterized protein</fullName>
    </submittedName>
</protein>
<proteinExistence type="predicted"/>
<comment type="caution">
    <text evidence="1">The sequence shown here is derived from an EMBL/GenBank/DDBJ whole genome shotgun (WGS) entry which is preliminary data.</text>
</comment>
<evidence type="ECO:0000313" key="2">
    <source>
        <dbReference type="Proteomes" id="UP000640052"/>
    </source>
</evidence>
<dbReference type="Proteomes" id="UP000640052">
    <property type="component" value="Unassembled WGS sequence"/>
</dbReference>